<organism evidence="1 2">
    <name type="scientific">Artomyces pyxidatus</name>
    <dbReference type="NCBI Taxonomy" id="48021"/>
    <lineage>
        <taxon>Eukaryota</taxon>
        <taxon>Fungi</taxon>
        <taxon>Dikarya</taxon>
        <taxon>Basidiomycota</taxon>
        <taxon>Agaricomycotina</taxon>
        <taxon>Agaricomycetes</taxon>
        <taxon>Russulales</taxon>
        <taxon>Auriscalpiaceae</taxon>
        <taxon>Artomyces</taxon>
    </lineage>
</organism>
<reference evidence="1" key="1">
    <citation type="submission" date="2021-03" db="EMBL/GenBank/DDBJ databases">
        <authorList>
            <consortium name="DOE Joint Genome Institute"/>
            <person name="Ahrendt S."/>
            <person name="Looney B.P."/>
            <person name="Miyauchi S."/>
            <person name="Morin E."/>
            <person name="Drula E."/>
            <person name="Courty P.E."/>
            <person name="Chicoki N."/>
            <person name="Fauchery L."/>
            <person name="Kohler A."/>
            <person name="Kuo A."/>
            <person name="Labutti K."/>
            <person name="Pangilinan J."/>
            <person name="Lipzen A."/>
            <person name="Riley R."/>
            <person name="Andreopoulos W."/>
            <person name="He G."/>
            <person name="Johnson J."/>
            <person name="Barry K.W."/>
            <person name="Grigoriev I.V."/>
            <person name="Nagy L."/>
            <person name="Hibbett D."/>
            <person name="Henrissat B."/>
            <person name="Matheny P.B."/>
            <person name="Labbe J."/>
            <person name="Martin F."/>
        </authorList>
    </citation>
    <scope>NUCLEOTIDE SEQUENCE</scope>
    <source>
        <strain evidence="1">HHB10654</strain>
    </source>
</reference>
<dbReference type="Proteomes" id="UP000814140">
    <property type="component" value="Unassembled WGS sequence"/>
</dbReference>
<dbReference type="EMBL" id="MU277244">
    <property type="protein sequence ID" value="KAI0057678.1"/>
    <property type="molecule type" value="Genomic_DNA"/>
</dbReference>
<protein>
    <submittedName>
        <fullName evidence="1">Uncharacterized protein</fullName>
    </submittedName>
</protein>
<keyword evidence="2" id="KW-1185">Reference proteome</keyword>
<reference evidence="1" key="2">
    <citation type="journal article" date="2022" name="New Phytol.">
        <title>Evolutionary transition to the ectomycorrhizal habit in the genomes of a hyperdiverse lineage of mushroom-forming fungi.</title>
        <authorList>
            <person name="Looney B."/>
            <person name="Miyauchi S."/>
            <person name="Morin E."/>
            <person name="Drula E."/>
            <person name="Courty P.E."/>
            <person name="Kohler A."/>
            <person name="Kuo A."/>
            <person name="LaButti K."/>
            <person name="Pangilinan J."/>
            <person name="Lipzen A."/>
            <person name="Riley R."/>
            <person name="Andreopoulos W."/>
            <person name="He G."/>
            <person name="Johnson J."/>
            <person name="Nolan M."/>
            <person name="Tritt A."/>
            <person name="Barry K.W."/>
            <person name="Grigoriev I.V."/>
            <person name="Nagy L.G."/>
            <person name="Hibbett D."/>
            <person name="Henrissat B."/>
            <person name="Matheny P.B."/>
            <person name="Labbe J."/>
            <person name="Martin F.M."/>
        </authorList>
    </citation>
    <scope>NUCLEOTIDE SEQUENCE</scope>
    <source>
        <strain evidence="1">HHB10654</strain>
    </source>
</reference>
<accession>A0ACB8SN35</accession>
<comment type="caution">
    <text evidence="1">The sequence shown here is derived from an EMBL/GenBank/DDBJ whole genome shotgun (WGS) entry which is preliminary data.</text>
</comment>
<gene>
    <name evidence="1" type="ORF">BV25DRAFT_1830921</name>
</gene>
<proteinExistence type="predicted"/>
<evidence type="ECO:0000313" key="1">
    <source>
        <dbReference type="EMBL" id="KAI0057678.1"/>
    </source>
</evidence>
<sequence length="115" mass="12997">MLLYSVPATRVQLGAYAQRRALVHPDVPHLPMSPLLCLAPSLASVRTVLRKPSICLGAAFTPDSRDLFVVTLYTNYSMRKLQCASEDEADIVRGFQDELGISDPPMWYWSRDIEW</sequence>
<evidence type="ECO:0000313" key="2">
    <source>
        <dbReference type="Proteomes" id="UP000814140"/>
    </source>
</evidence>
<name>A0ACB8SN35_9AGAM</name>